<comment type="caution">
    <text evidence="1">The sequence shown here is derived from an EMBL/GenBank/DDBJ whole genome shotgun (WGS) entry which is preliminary data.</text>
</comment>
<dbReference type="Proteomes" id="UP000618795">
    <property type="component" value="Unassembled WGS sequence"/>
</dbReference>
<name>A0A918MBF0_9ACTN</name>
<reference evidence="1" key="2">
    <citation type="submission" date="2020-09" db="EMBL/GenBank/DDBJ databases">
        <authorList>
            <person name="Sun Q."/>
            <person name="Ohkuma M."/>
        </authorList>
    </citation>
    <scope>NUCLEOTIDE SEQUENCE</scope>
    <source>
        <strain evidence="1">JCM 4369</strain>
    </source>
</reference>
<protein>
    <submittedName>
        <fullName evidence="1">Uncharacterized protein</fullName>
    </submittedName>
</protein>
<evidence type="ECO:0000313" key="1">
    <source>
        <dbReference type="EMBL" id="GGV01039.1"/>
    </source>
</evidence>
<sequence length="57" mass="6547">MTRTERLAAGYLRSALTFQMDPDDSDARFDGCSDLLDEFLRRITQLETEYLQAMVGL</sequence>
<dbReference type="EMBL" id="BMTD01000009">
    <property type="protein sequence ID" value="GGV01039.1"/>
    <property type="molecule type" value="Genomic_DNA"/>
</dbReference>
<proteinExistence type="predicted"/>
<evidence type="ECO:0000313" key="2">
    <source>
        <dbReference type="Proteomes" id="UP000618795"/>
    </source>
</evidence>
<gene>
    <name evidence="1" type="ORF">GCM10010260_41800</name>
</gene>
<reference evidence="1" key="1">
    <citation type="journal article" date="2014" name="Int. J. Syst. Evol. Microbiol.">
        <title>Complete genome sequence of Corynebacterium casei LMG S-19264T (=DSM 44701T), isolated from a smear-ripened cheese.</title>
        <authorList>
            <consortium name="US DOE Joint Genome Institute (JGI-PGF)"/>
            <person name="Walter F."/>
            <person name="Albersmeier A."/>
            <person name="Kalinowski J."/>
            <person name="Ruckert C."/>
        </authorList>
    </citation>
    <scope>NUCLEOTIDE SEQUENCE</scope>
    <source>
        <strain evidence="1">JCM 4369</strain>
    </source>
</reference>
<organism evidence="1 2">
    <name type="scientific">Streptomyces filipinensis</name>
    <dbReference type="NCBI Taxonomy" id="66887"/>
    <lineage>
        <taxon>Bacteria</taxon>
        <taxon>Bacillati</taxon>
        <taxon>Actinomycetota</taxon>
        <taxon>Actinomycetes</taxon>
        <taxon>Kitasatosporales</taxon>
        <taxon>Streptomycetaceae</taxon>
        <taxon>Streptomyces</taxon>
    </lineage>
</organism>
<dbReference type="AlphaFoldDB" id="A0A918MBF0"/>
<keyword evidence="2" id="KW-1185">Reference proteome</keyword>
<accession>A0A918MBF0</accession>